<name>A0AAN5CWV1_9BILA</name>
<protein>
    <submittedName>
        <fullName evidence="1">Uncharacterized protein</fullName>
    </submittedName>
</protein>
<feature type="non-terminal residue" evidence="1">
    <location>
        <position position="84"/>
    </location>
</feature>
<organism evidence="1 2">
    <name type="scientific">Pristionchus mayeri</name>
    <dbReference type="NCBI Taxonomy" id="1317129"/>
    <lineage>
        <taxon>Eukaryota</taxon>
        <taxon>Metazoa</taxon>
        <taxon>Ecdysozoa</taxon>
        <taxon>Nematoda</taxon>
        <taxon>Chromadorea</taxon>
        <taxon>Rhabditida</taxon>
        <taxon>Rhabditina</taxon>
        <taxon>Diplogasteromorpha</taxon>
        <taxon>Diplogasteroidea</taxon>
        <taxon>Neodiplogasteridae</taxon>
        <taxon>Pristionchus</taxon>
    </lineage>
</organism>
<feature type="non-terminal residue" evidence="1">
    <location>
        <position position="1"/>
    </location>
</feature>
<keyword evidence="2" id="KW-1185">Reference proteome</keyword>
<gene>
    <name evidence="1" type="ORF">PMAYCL1PPCAC_22361</name>
</gene>
<dbReference type="Proteomes" id="UP001328107">
    <property type="component" value="Unassembled WGS sequence"/>
</dbReference>
<sequence>ATLYSGMGKPPHLQARTCWITIFFLGIGRSPHLFGRACGAALARMPSDSPITICKPASRFPYRYFASHPSRTNSRMNSTNFIDA</sequence>
<reference evidence="2" key="1">
    <citation type="submission" date="2022-10" db="EMBL/GenBank/DDBJ databases">
        <title>Genome assembly of Pristionchus species.</title>
        <authorList>
            <person name="Yoshida K."/>
            <person name="Sommer R.J."/>
        </authorList>
    </citation>
    <scope>NUCLEOTIDE SEQUENCE [LARGE SCALE GENOMIC DNA]</scope>
    <source>
        <strain evidence="2">RS5460</strain>
    </source>
</reference>
<dbReference type="AlphaFoldDB" id="A0AAN5CWV1"/>
<evidence type="ECO:0000313" key="1">
    <source>
        <dbReference type="EMBL" id="GMR52166.1"/>
    </source>
</evidence>
<proteinExistence type="predicted"/>
<accession>A0AAN5CWV1</accession>
<evidence type="ECO:0000313" key="2">
    <source>
        <dbReference type="Proteomes" id="UP001328107"/>
    </source>
</evidence>
<dbReference type="EMBL" id="BTRK01000005">
    <property type="protein sequence ID" value="GMR52166.1"/>
    <property type="molecule type" value="Genomic_DNA"/>
</dbReference>
<comment type="caution">
    <text evidence="1">The sequence shown here is derived from an EMBL/GenBank/DDBJ whole genome shotgun (WGS) entry which is preliminary data.</text>
</comment>